<dbReference type="InterPro" id="IPR026058">
    <property type="entry name" value="LIPIN"/>
</dbReference>
<accession>A0ABQ8FL18</accession>
<feature type="region of interest" description="Disordered" evidence="5">
    <location>
        <begin position="955"/>
        <end position="990"/>
    </location>
</feature>
<comment type="cofactor">
    <cofactor evidence="1">
        <name>Mg(2+)</name>
        <dbReference type="ChEBI" id="CHEBI:18420"/>
    </cofactor>
</comment>
<dbReference type="Proteomes" id="UP001648503">
    <property type="component" value="Unassembled WGS sequence"/>
</dbReference>
<protein>
    <recommendedName>
        <fullName evidence="3">phosphatidate phosphatase</fullName>
        <ecNumber evidence="3">3.1.3.4</ecNumber>
    </recommendedName>
</protein>
<dbReference type="EMBL" id="JAFCIX010000047">
    <property type="protein sequence ID" value="KAH6600133.1"/>
    <property type="molecule type" value="Genomic_DNA"/>
</dbReference>
<comment type="caution">
    <text evidence="7">The sequence shown here is derived from an EMBL/GenBank/DDBJ whole genome shotgun (WGS) entry which is preliminary data.</text>
</comment>
<dbReference type="Pfam" id="PF08235">
    <property type="entry name" value="LNS2"/>
    <property type="match status" value="1"/>
</dbReference>
<dbReference type="EC" id="3.1.3.4" evidence="3"/>
<evidence type="ECO:0000256" key="4">
    <source>
        <dbReference type="ARBA" id="ARBA00022801"/>
    </source>
</evidence>
<dbReference type="InterPro" id="IPR013209">
    <property type="entry name" value="LNS2"/>
</dbReference>
<dbReference type="PANTHER" id="PTHR12181:SF12">
    <property type="entry name" value="PHOSPHATIDATE PHOSPHATASE"/>
    <property type="match status" value="1"/>
</dbReference>
<evidence type="ECO:0000256" key="5">
    <source>
        <dbReference type="SAM" id="MobiDB-lite"/>
    </source>
</evidence>
<dbReference type="InterPro" id="IPR036412">
    <property type="entry name" value="HAD-like_sf"/>
</dbReference>
<organism evidence="7 8">
    <name type="scientific">Batrachochytrium salamandrivorans</name>
    <dbReference type="NCBI Taxonomy" id="1357716"/>
    <lineage>
        <taxon>Eukaryota</taxon>
        <taxon>Fungi</taxon>
        <taxon>Fungi incertae sedis</taxon>
        <taxon>Chytridiomycota</taxon>
        <taxon>Chytridiomycota incertae sedis</taxon>
        <taxon>Chytridiomycetes</taxon>
        <taxon>Rhizophydiales</taxon>
        <taxon>Rhizophydiales incertae sedis</taxon>
        <taxon>Batrachochytrium</taxon>
    </lineage>
</organism>
<dbReference type="InterPro" id="IPR023214">
    <property type="entry name" value="HAD_sf"/>
</dbReference>
<evidence type="ECO:0000313" key="8">
    <source>
        <dbReference type="Proteomes" id="UP001648503"/>
    </source>
</evidence>
<dbReference type="SUPFAM" id="SSF56784">
    <property type="entry name" value="HAD-like"/>
    <property type="match status" value="1"/>
</dbReference>
<gene>
    <name evidence="7" type="ORF">BASA50_002525</name>
</gene>
<reference evidence="7 8" key="1">
    <citation type="submission" date="2021-02" db="EMBL/GenBank/DDBJ databases">
        <title>Variation within the Batrachochytrium salamandrivorans European outbreak.</title>
        <authorList>
            <person name="Kelly M."/>
            <person name="Pasmans F."/>
            <person name="Shea T.P."/>
            <person name="Munoz J.F."/>
            <person name="Carranza S."/>
            <person name="Cuomo C.A."/>
            <person name="Martel A."/>
        </authorList>
    </citation>
    <scope>NUCLEOTIDE SEQUENCE [LARGE SCALE GENOMIC DNA]</scope>
    <source>
        <strain evidence="7 8">AMFP18/2</strain>
    </source>
</reference>
<name>A0ABQ8FL18_9FUNG</name>
<dbReference type="SMART" id="SM00775">
    <property type="entry name" value="LNS2"/>
    <property type="match status" value="1"/>
</dbReference>
<dbReference type="InterPro" id="IPR007651">
    <property type="entry name" value="Lipin_N"/>
</dbReference>
<feature type="compositionally biased region" description="Acidic residues" evidence="5">
    <location>
        <begin position="917"/>
        <end position="933"/>
    </location>
</feature>
<dbReference type="InterPro" id="IPR031315">
    <property type="entry name" value="LNS2/PITP"/>
</dbReference>
<evidence type="ECO:0000259" key="6">
    <source>
        <dbReference type="SMART" id="SM00775"/>
    </source>
</evidence>
<keyword evidence="8" id="KW-1185">Reference proteome</keyword>
<evidence type="ECO:0000313" key="7">
    <source>
        <dbReference type="EMBL" id="KAH6600133.1"/>
    </source>
</evidence>
<feature type="region of interest" description="Disordered" evidence="5">
    <location>
        <begin position="333"/>
        <end position="353"/>
    </location>
</feature>
<sequence>MASIVTDIAGRVVSTISAVGSFYTEINPSTLSGAIDVVVVEQESGELVCSPFHVRFGKLKLLRPSEKVVELSVNGVATNFVMKLGEAGEAFFVVESENPVPSEYATSPIPVAASSPEEIIEAFTLEPITASTAPPIDFPSTTVSPDASINHVQLDPVNVSSVYAPVSNLSLGIASQPVLKENSADGDPSQVMPKDSILPIYVTRSHPDTEPIELSGGQFPTLPETNAIGLSLSTTKDPRALLPKSLGTIAETQSLGLPIASTRTGESEVKSNDTLSNMQDRLSDGGIELDNSRTLSVSPSNGWSWSWGDLPEKRQEQTNWRKGVDPAVMTHKEDHGDLSARPVSPTHGGDSVRTRASVPILNSTYYSRIDRSSTPRLASQNVSENSHAPTMSVTEKVDQYLAGLPQATIPPASTPSVVFPTDSVGKANDDAQLVLLLKKLSLSSKSEETPDAIPTSSCPIPATNAIPRIEMSICGGIKNLRMMSSAAADVAFKKHMVSFESFNENTAMMMDPALVFRIHGFYLTWSTIAPLLLAHAVYGKPLSEEGLRKTISGSTAQNMSALALPTDAPRNTSSAGRWSWWGRGATSSLASASAPLLPLVQQDSKKLDVVLEKSTTSHDGNLGASGAVSEPMVSPGAHSSREKHRYAKSMRLTSTQLKSLNLKQGINTITFKVNSKLQGEAVCTSNLFLWHQNDKVIISDVDGTITKSDVLGHMFTMVGRDWTHAGVASLYTNICRNGYKFLYLTSRAIGQASYTRDYLKNVEQDRFQLPEGPVIMSPDRLLRAFHREVILRKPEEFKIACLRDIKRLFGESCPFYGGFGNRITDALSYRSVDVPQSRIFTIDPTGEIKLELMSNYKSSYIKLLDIVDQMFPPLSRSLLTEYMDWGFWRNELPEVKIDFSGASAPLKLIKHDSFDDITTDDVSDDGEGYEESNGEGSVQDDAHDYAMKEDVFEHADDGISGERGVGKVSNKKKPQRSLRSTKENQDPLDAELILARQESQFLADMESTPF</sequence>
<dbReference type="InterPro" id="IPR031703">
    <property type="entry name" value="Lipin_mid"/>
</dbReference>
<dbReference type="Pfam" id="PF16876">
    <property type="entry name" value="Lipin_mid"/>
    <property type="match status" value="1"/>
</dbReference>
<feature type="region of interest" description="Disordered" evidence="5">
    <location>
        <begin position="917"/>
        <end position="941"/>
    </location>
</feature>
<evidence type="ECO:0000256" key="3">
    <source>
        <dbReference type="ARBA" id="ARBA00012638"/>
    </source>
</evidence>
<feature type="region of interest" description="Disordered" evidence="5">
    <location>
        <begin position="617"/>
        <end position="644"/>
    </location>
</feature>
<evidence type="ECO:0000256" key="2">
    <source>
        <dbReference type="ARBA" id="ARBA00005476"/>
    </source>
</evidence>
<proteinExistence type="inferred from homology"/>
<comment type="similarity">
    <text evidence="2">Belongs to the lipin family.</text>
</comment>
<dbReference type="PANTHER" id="PTHR12181">
    <property type="entry name" value="LIPIN"/>
    <property type="match status" value="1"/>
</dbReference>
<evidence type="ECO:0000256" key="1">
    <source>
        <dbReference type="ARBA" id="ARBA00001946"/>
    </source>
</evidence>
<feature type="domain" description="LNS2/PITP" evidence="6">
    <location>
        <begin position="696"/>
        <end position="851"/>
    </location>
</feature>
<dbReference type="Pfam" id="PF04571">
    <property type="entry name" value="Lipin_N"/>
    <property type="match status" value="1"/>
</dbReference>
<dbReference type="Gene3D" id="3.40.50.1000">
    <property type="entry name" value="HAD superfamily/HAD-like"/>
    <property type="match status" value="1"/>
</dbReference>
<keyword evidence="4" id="KW-0378">Hydrolase</keyword>